<reference evidence="7" key="1">
    <citation type="journal article" date="2020" name="mSystems">
        <title>Genome- and Community-Level Interaction Insights into Carbon Utilization and Element Cycling Functions of Hydrothermarchaeota in Hydrothermal Sediment.</title>
        <authorList>
            <person name="Zhou Z."/>
            <person name="Liu Y."/>
            <person name="Xu W."/>
            <person name="Pan J."/>
            <person name="Luo Z.H."/>
            <person name="Li M."/>
        </authorList>
    </citation>
    <scope>NUCLEOTIDE SEQUENCE [LARGE SCALE GENOMIC DNA]</scope>
    <source>
        <strain evidence="7">SpSt-289</strain>
    </source>
</reference>
<accession>A0A7C1J9V2</accession>
<evidence type="ECO:0000259" key="5">
    <source>
        <dbReference type="Pfam" id="PF02836"/>
    </source>
</evidence>
<sequence>MLYNDLAPIFHLDGPWEFALGEGSPWGRIWVPGCWEAQGFSKKIDGPARYRLQIVVTEDWAGQQIWLEFDAVSYACTVFWNGHEVGQHRGMWTPFALDVTRAARPGQVNTLELEVYKPGQRYPMRSCMAGFLPDVATTFGGIWQPVRLRALTTGLDHLYIAADVEKGELTVQCQVVDREGWRDLSLEGEVSWNKQVVANFSSPVGPMGWVNLRIPLPEVFFWSPEHPVLYQVCLRAVRGGQVVAVVKRRIGVRSLTSQGQQLLLNGQPICLRGVLSWGWDPERIAPLFSAEQARAEIQRVRELGFNLIKLCLFVPNQVYFDVADEEGMLLWQEWPLWQPEVTDELRASAPHEYAAYMELTRHHPSVVLYSLGCELGQDIDEALLRELDNVVRHAIQPVGTAAPGVLFCDNSGSGEAYEGLTLDLSDFSDHHPYCDLNYLEPLLNHWHRDWKPSRPLILGEFCDSDDLRDFEAIVQAHGGQKPWWMTPELPLYSVRPEAKALVEAQERLAAANLGFSLQEVIAVARAQSLTVRKFALETIRRRAEVQGYVITGLRDTPIASSGVFDDLGRPKWPAEVFRCFNNAAVLAFDVPRRRKWEHGGDRPDPLDPYNWWAGSQLCLHVIVNHTGRSVPAGSTLAWKVRDGEGQLLAEGLEAVAEAIQPGRPCELGRVVFTAPETNRVETLQLEVSWDGGDEQLSNIWNLWCYPRPTSWPVGLVVYDPGGYLEGITELLPTAKLVEVLPQAPGPVLAVASVLDGEVQGWLWRGGKMLLLQQGNRPLPAQRGPFWREAIKLFPQHPVWELFPHNGFADLQFWGLATDTMLEADRLAEVLPGLQGANPIMRRLDARQFYVREYILEAQFGYGWLLACTLRLQGGYGAAPTGSRNVAGCCLLWALLHYLDRLAAP</sequence>
<evidence type="ECO:0000256" key="3">
    <source>
        <dbReference type="ARBA" id="ARBA00023295"/>
    </source>
</evidence>
<proteinExistence type="inferred from homology"/>
<dbReference type="InterPro" id="IPR006103">
    <property type="entry name" value="Glyco_hydro_2_cat"/>
</dbReference>
<evidence type="ECO:0008006" key="8">
    <source>
        <dbReference type="Google" id="ProtNLM"/>
    </source>
</evidence>
<keyword evidence="2" id="KW-0378">Hydrolase</keyword>
<protein>
    <recommendedName>
        <fullName evidence="8">Glycoside hydrolase</fullName>
    </recommendedName>
</protein>
<evidence type="ECO:0000256" key="1">
    <source>
        <dbReference type="ARBA" id="ARBA00007401"/>
    </source>
</evidence>
<dbReference type="SUPFAM" id="SSF51445">
    <property type="entry name" value="(Trans)glycosidases"/>
    <property type="match status" value="1"/>
</dbReference>
<name>A0A7C1J9V2_9CHLR</name>
<dbReference type="InterPro" id="IPR006102">
    <property type="entry name" value="Ig-like_GH2"/>
</dbReference>
<dbReference type="Pfam" id="PF02836">
    <property type="entry name" value="Glyco_hydro_2_C"/>
    <property type="match status" value="1"/>
</dbReference>
<dbReference type="Pfam" id="PF00703">
    <property type="entry name" value="Glyco_hydro_2"/>
    <property type="match status" value="1"/>
</dbReference>
<dbReference type="Gene3D" id="3.20.20.80">
    <property type="entry name" value="Glycosidases"/>
    <property type="match status" value="1"/>
</dbReference>
<dbReference type="Pfam" id="PF22666">
    <property type="entry name" value="Glyco_hydro_2_N2"/>
    <property type="match status" value="1"/>
</dbReference>
<dbReference type="InterPro" id="IPR017853">
    <property type="entry name" value="GH"/>
</dbReference>
<dbReference type="InterPro" id="IPR054593">
    <property type="entry name" value="Beta-mannosidase-like_N2"/>
</dbReference>
<dbReference type="GO" id="GO:0004553">
    <property type="term" value="F:hydrolase activity, hydrolyzing O-glycosyl compounds"/>
    <property type="evidence" value="ECO:0007669"/>
    <property type="project" value="InterPro"/>
</dbReference>
<dbReference type="AlphaFoldDB" id="A0A7C1J9V2"/>
<feature type="domain" description="Glycoside hydrolase family 2 catalytic" evidence="5">
    <location>
        <begin position="259"/>
        <end position="461"/>
    </location>
</feature>
<dbReference type="Gene3D" id="2.60.120.260">
    <property type="entry name" value="Galactose-binding domain-like"/>
    <property type="match status" value="1"/>
</dbReference>
<evidence type="ECO:0000259" key="6">
    <source>
        <dbReference type="Pfam" id="PF22666"/>
    </source>
</evidence>
<comment type="similarity">
    <text evidence="1">Belongs to the glycosyl hydrolase 2 family.</text>
</comment>
<feature type="domain" description="Beta-mannosidase-like galactose-binding" evidence="6">
    <location>
        <begin position="49"/>
        <end position="118"/>
    </location>
</feature>
<dbReference type="SUPFAM" id="SSF49785">
    <property type="entry name" value="Galactose-binding domain-like"/>
    <property type="match status" value="1"/>
</dbReference>
<dbReference type="InterPro" id="IPR036156">
    <property type="entry name" value="Beta-gal/glucu_dom_sf"/>
</dbReference>
<organism evidence="7">
    <name type="scientific">Caldilinea aerophila</name>
    <dbReference type="NCBI Taxonomy" id="133453"/>
    <lineage>
        <taxon>Bacteria</taxon>
        <taxon>Bacillati</taxon>
        <taxon>Chloroflexota</taxon>
        <taxon>Caldilineae</taxon>
        <taxon>Caldilineales</taxon>
        <taxon>Caldilineaceae</taxon>
        <taxon>Caldilinea</taxon>
    </lineage>
</organism>
<feature type="domain" description="Glycoside hydrolase family 2 immunoglobulin-like beta-sandwich" evidence="4">
    <location>
        <begin position="157"/>
        <end position="253"/>
    </location>
</feature>
<dbReference type="EMBL" id="DSMG01000065">
    <property type="protein sequence ID" value="HDX31003.1"/>
    <property type="molecule type" value="Genomic_DNA"/>
</dbReference>
<dbReference type="PANTHER" id="PTHR42732:SF1">
    <property type="entry name" value="BETA-MANNOSIDASE"/>
    <property type="match status" value="1"/>
</dbReference>
<dbReference type="PANTHER" id="PTHR42732">
    <property type="entry name" value="BETA-GALACTOSIDASE"/>
    <property type="match status" value="1"/>
</dbReference>
<dbReference type="SUPFAM" id="SSF49303">
    <property type="entry name" value="beta-Galactosidase/glucuronidase domain"/>
    <property type="match status" value="1"/>
</dbReference>
<gene>
    <name evidence="7" type="ORF">ENQ20_05850</name>
</gene>
<evidence type="ECO:0000259" key="4">
    <source>
        <dbReference type="Pfam" id="PF00703"/>
    </source>
</evidence>
<dbReference type="Gene3D" id="2.60.40.10">
    <property type="entry name" value="Immunoglobulins"/>
    <property type="match status" value="1"/>
</dbReference>
<dbReference type="InterPro" id="IPR013783">
    <property type="entry name" value="Ig-like_fold"/>
</dbReference>
<dbReference type="GO" id="GO:0005975">
    <property type="term" value="P:carbohydrate metabolic process"/>
    <property type="evidence" value="ECO:0007669"/>
    <property type="project" value="InterPro"/>
</dbReference>
<comment type="caution">
    <text evidence="7">The sequence shown here is derived from an EMBL/GenBank/DDBJ whole genome shotgun (WGS) entry which is preliminary data.</text>
</comment>
<dbReference type="InterPro" id="IPR051913">
    <property type="entry name" value="GH2_Domain-Containing"/>
</dbReference>
<dbReference type="InterPro" id="IPR008979">
    <property type="entry name" value="Galactose-bd-like_sf"/>
</dbReference>
<keyword evidence="3" id="KW-0326">Glycosidase</keyword>
<evidence type="ECO:0000256" key="2">
    <source>
        <dbReference type="ARBA" id="ARBA00022801"/>
    </source>
</evidence>
<evidence type="ECO:0000313" key="7">
    <source>
        <dbReference type="EMBL" id="HDX31003.1"/>
    </source>
</evidence>